<keyword evidence="3" id="KW-1185">Reference proteome</keyword>
<dbReference type="RefSeq" id="WP_189603436.1">
    <property type="nucleotide sequence ID" value="NZ_BMXB01000002.1"/>
</dbReference>
<accession>A0A918VVT7</accession>
<protein>
    <submittedName>
        <fullName evidence="2">Para-aminobenzoate synthase</fullName>
    </submittedName>
</protein>
<reference evidence="2" key="1">
    <citation type="journal article" date="2014" name="Int. J. Syst. Evol. Microbiol.">
        <title>Complete genome sequence of Corynebacterium casei LMG S-19264T (=DSM 44701T), isolated from a smear-ripened cheese.</title>
        <authorList>
            <consortium name="US DOE Joint Genome Institute (JGI-PGF)"/>
            <person name="Walter F."/>
            <person name="Albersmeier A."/>
            <person name="Kalinowski J."/>
            <person name="Ruckert C."/>
        </authorList>
    </citation>
    <scope>NUCLEOTIDE SEQUENCE</scope>
    <source>
        <strain evidence="2">KCTC 12719</strain>
    </source>
</reference>
<comment type="caution">
    <text evidence="2">The sequence shown here is derived from an EMBL/GenBank/DDBJ whole genome shotgun (WGS) entry which is preliminary data.</text>
</comment>
<evidence type="ECO:0000259" key="1">
    <source>
        <dbReference type="Pfam" id="PF00425"/>
    </source>
</evidence>
<dbReference type="GO" id="GO:0000162">
    <property type="term" value="P:L-tryptophan biosynthetic process"/>
    <property type="evidence" value="ECO:0007669"/>
    <property type="project" value="TreeGrafter"/>
</dbReference>
<dbReference type="InterPro" id="IPR015890">
    <property type="entry name" value="Chorismate_C"/>
</dbReference>
<dbReference type="Proteomes" id="UP000610456">
    <property type="component" value="Unassembled WGS sequence"/>
</dbReference>
<dbReference type="PANTHER" id="PTHR11236">
    <property type="entry name" value="AMINOBENZOATE/ANTHRANILATE SYNTHASE"/>
    <property type="match status" value="1"/>
</dbReference>
<dbReference type="SUPFAM" id="SSF56322">
    <property type="entry name" value="ADC synthase"/>
    <property type="match status" value="1"/>
</dbReference>
<dbReference type="EMBL" id="BMXB01000002">
    <property type="protein sequence ID" value="GHA29355.1"/>
    <property type="molecule type" value="Genomic_DNA"/>
</dbReference>
<name>A0A918VVT7_9FLAO</name>
<dbReference type="Gene3D" id="3.60.120.10">
    <property type="entry name" value="Anthranilate synthase"/>
    <property type="match status" value="1"/>
</dbReference>
<sequence length="473" mass="54577">MRTGKKVEVKDVSRFKEQLLQWAQQFGEIVWLDSNNYKDKYSGYDAILAVEAFTAIKTDYLNAFDQLLEYQTLTADWIFGYLSYDLKNGTEELTSENFDGLHFPEMYFFQPKKIFLLKGHEVEIQYLRMVDDEMEEDLKVIEKIKGARLEVRENLDKREENKDTIQNYTGVENLELKTENSESKKQIIQSINSQIKSRLSRKTYLEKVNKMLWHIQRGDIYEANFCQEFFVENATLDPLQTFESLNTISNPPFAAFLKLEKHYLFCASPERYLQKQGNKIISQPIKGTARRAENAAEDEQLITDLGNDPKERSENVMIVDLVRNDLSKTGKKGSVEVEELCKIYTFRQVHQMISTVTSQLAEGIPAVEVLRSTFPMGSMTGTPKISALKIIEELEESKRGLYSGAVGYFTPKSDFDFNVVIRSILYNKEAKYASFSVGSAITSRSIPEKEYEECLLKAKAMREVLEKQLEESN</sequence>
<dbReference type="AlphaFoldDB" id="A0A918VVT7"/>
<evidence type="ECO:0000313" key="2">
    <source>
        <dbReference type="EMBL" id="GHA29355.1"/>
    </source>
</evidence>
<dbReference type="InterPro" id="IPR005801">
    <property type="entry name" value="ADC_synthase"/>
</dbReference>
<dbReference type="PANTHER" id="PTHR11236:SF9">
    <property type="entry name" value="ANTHRANILATE SYNTHASE COMPONENT 1"/>
    <property type="match status" value="1"/>
</dbReference>
<evidence type="ECO:0000313" key="3">
    <source>
        <dbReference type="Proteomes" id="UP000610456"/>
    </source>
</evidence>
<dbReference type="Pfam" id="PF00425">
    <property type="entry name" value="Chorismate_bind"/>
    <property type="match status" value="1"/>
</dbReference>
<dbReference type="InterPro" id="IPR019999">
    <property type="entry name" value="Anth_synth_I-like"/>
</dbReference>
<reference evidence="2" key="2">
    <citation type="submission" date="2020-09" db="EMBL/GenBank/DDBJ databases">
        <authorList>
            <person name="Sun Q."/>
            <person name="Kim S."/>
        </authorList>
    </citation>
    <scope>NUCLEOTIDE SEQUENCE</scope>
    <source>
        <strain evidence="2">KCTC 12719</strain>
    </source>
</reference>
<dbReference type="PRINTS" id="PR00095">
    <property type="entry name" value="ANTSNTHASEI"/>
</dbReference>
<proteinExistence type="predicted"/>
<feature type="domain" description="Chorismate-utilising enzyme C-terminal" evidence="1">
    <location>
        <begin position="201"/>
        <end position="457"/>
    </location>
</feature>
<gene>
    <name evidence="2" type="primary">pabB</name>
    <name evidence="2" type="ORF">GCM10007103_08210</name>
</gene>
<organism evidence="2 3">
    <name type="scientific">Salinimicrobium marinum</name>
    <dbReference type="NCBI Taxonomy" id="680283"/>
    <lineage>
        <taxon>Bacteria</taxon>
        <taxon>Pseudomonadati</taxon>
        <taxon>Bacteroidota</taxon>
        <taxon>Flavobacteriia</taxon>
        <taxon>Flavobacteriales</taxon>
        <taxon>Flavobacteriaceae</taxon>
        <taxon>Salinimicrobium</taxon>
    </lineage>
</organism>